<reference evidence="1 2" key="1">
    <citation type="submission" date="2018-06" db="EMBL/GenBank/DDBJ databases">
        <title>Genomic Encyclopedia of Type Strains, Phase III (KMG-III): the genomes of soil and plant-associated and newly described type strains.</title>
        <authorList>
            <person name="Whitman W."/>
        </authorList>
    </citation>
    <scope>NUCLEOTIDE SEQUENCE [LARGE SCALE GENOMIC DNA]</scope>
    <source>
        <strain evidence="1 2">CECT 7342</strain>
    </source>
</reference>
<accession>A0ABX9FY81</accession>
<evidence type="ECO:0000313" key="2">
    <source>
        <dbReference type="Proteomes" id="UP000252124"/>
    </source>
</evidence>
<name>A0ABX9FY81_9BURK</name>
<dbReference type="Proteomes" id="UP000252124">
    <property type="component" value="Unassembled WGS sequence"/>
</dbReference>
<sequence length="124" mass="13934">MRFAGQDHHGVAVVNCLRVNGPHTIREVAELIGVDQRVADKTMRRLLCRGYVERTGERKGVGSGRAAIYRWSDVEAPEKTEPMMNAYERKRALAMTDELIRTLRAGWNPSAADPFRVLRAQVSA</sequence>
<dbReference type="InterPro" id="IPR036390">
    <property type="entry name" value="WH_DNA-bd_sf"/>
</dbReference>
<dbReference type="EMBL" id="QNRM01000027">
    <property type="protein sequence ID" value="RBP10472.1"/>
    <property type="molecule type" value="Genomic_DNA"/>
</dbReference>
<gene>
    <name evidence="1" type="ORF">DFP87_12736</name>
</gene>
<comment type="caution">
    <text evidence="1">The sequence shown here is derived from an EMBL/GenBank/DDBJ whole genome shotgun (WGS) entry which is preliminary data.</text>
</comment>
<dbReference type="InterPro" id="IPR036388">
    <property type="entry name" value="WH-like_DNA-bd_sf"/>
</dbReference>
<proteinExistence type="predicted"/>
<evidence type="ECO:0000313" key="1">
    <source>
        <dbReference type="EMBL" id="RBP10472.1"/>
    </source>
</evidence>
<keyword evidence="2" id="KW-1185">Reference proteome</keyword>
<organism evidence="1 2">
    <name type="scientific">Achromobacter marplatensis</name>
    <dbReference type="NCBI Taxonomy" id="470868"/>
    <lineage>
        <taxon>Bacteria</taxon>
        <taxon>Pseudomonadati</taxon>
        <taxon>Pseudomonadota</taxon>
        <taxon>Betaproteobacteria</taxon>
        <taxon>Burkholderiales</taxon>
        <taxon>Alcaligenaceae</taxon>
        <taxon>Achromobacter</taxon>
    </lineage>
</organism>
<protein>
    <submittedName>
        <fullName evidence="1">Uncharacterized protein</fullName>
    </submittedName>
</protein>
<dbReference type="SUPFAM" id="SSF46785">
    <property type="entry name" value="Winged helix' DNA-binding domain"/>
    <property type="match status" value="1"/>
</dbReference>
<dbReference type="Gene3D" id="1.10.10.10">
    <property type="entry name" value="Winged helix-like DNA-binding domain superfamily/Winged helix DNA-binding domain"/>
    <property type="match status" value="1"/>
</dbReference>